<evidence type="ECO:0000313" key="2">
    <source>
        <dbReference type="EMBL" id="APV45034.1"/>
    </source>
</evidence>
<protein>
    <submittedName>
        <fullName evidence="2">Holliday junction DNA helicase RuvB</fullName>
        <ecNumber evidence="2">3.6.4.12</ecNumber>
    </submittedName>
</protein>
<dbReference type="GO" id="GO:0005524">
    <property type="term" value="F:ATP binding"/>
    <property type="evidence" value="ECO:0007669"/>
    <property type="project" value="InterPro"/>
</dbReference>
<dbReference type="KEGG" id="dfo:Dform_01715"/>
<dbReference type="EC" id="3.6.4.12" evidence="2"/>
<sequence>MKADNTLELLTEIARFEASVDMDKDYRIGWGWRHVRIWPATLSKLFKEGYLENVFRSNSHTGYRLSELGKSLLAAENTPPRTHQEPKLATPNSLFDDIIGHDGVKELLRASLLAEKPVHVLLTGPPALAKTLFLWDIERAGGEKAIWLVGSATSKAGLWDLVAEREPSILLIDEIDKMNAADTAALLTMMEGGRLVRAKRGRELNLNNPLRVIAASNRCEKLSPELRSRFAIRQLFPYGRAEYLTVVKGVLVRCEGLSPELAEEIARRLDGLTQNVRDAIRVARLAPQLGVEKAIKLLIGGNEGEK</sequence>
<dbReference type="GO" id="GO:0003678">
    <property type="term" value="F:DNA helicase activity"/>
    <property type="evidence" value="ECO:0007669"/>
    <property type="project" value="UniProtKB-EC"/>
</dbReference>
<dbReference type="CDD" id="cd00009">
    <property type="entry name" value="AAA"/>
    <property type="match status" value="1"/>
</dbReference>
<dbReference type="STRING" id="1839801.Dform_01715"/>
<dbReference type="Pfam" id="PF00004">
    <property type="entry name" value="AAA"/>
    <property type="match status" value="1"/>
</dbReference>
<dbReference type="InterPro" id="IPR027417">
    <property type="entry name" value="P-loop_NTPase"/>
</dbReference>
<reference evidence="3" key="1">
    <citation type="submission" date="2016-11" db="EMBL/GenBank/DDBJ databases">
        <title>Dehalogenimonas formicexedens sp. nov., a chlorinated alkane respiring bacterium isolated from contaminated groundwater.</title>
        <authorList>
            <person name="Key T.A."/>
            <person name="Bowman K.S."/>
            <person name="Lee I."/>
            <person name="Chun J."/>
            <person name="Albuquerque L."/>
            <person name="da Costa M.S."/>
            <person name="Rainey F.A."/>
            <person name="Moe W.M."/>
        </authorList>
    </citation>
    <scope>NUCLEOTIDE SEQUENCE [LARGE SCALE GENOMIC DNA]</scope>
    <source>
        <strain evidence="3">NSZ-14</strain>
    </source>
</reference>
<accession>A0A1P8F993</accession>
<organism evidence="2 3">
    <name type="scientific">Dehalogenimonas formicexedens</name>
    <dbReference type="NCBI Taxonomy" id="1839801"/>
    <lineage>
        <taxon>Bacteria</taxon>
        <taxon>Bacillati</taxon>
        <taxon>Chloroflexota</taxon>
        <taxon>Dehalococcoidia</taxon>
        <taxon>Dehalococcoidales</taxon>
        <taxon>Dehalococcoidaceae</taxon>
        <taxon>Dehalogenimonas</taxon>
    </lineage>
</organism>
<keyword evidence="2" id="KW-0378">Hydrolase</keyword>
<evidence type="ECO:0000259" key="1">
    <source>
        <dbReference type="Pfam" id="PF00004"/>
    </source>
</evidence>
<gene>
    <name evidence="2" type="primary">ruvB</name>
    <name evidence="2" type="ORF">Dform_01715</name>
</gene>
<name>A0A1P8F993_9CHLR</name>
<dbReference type="Gene3D" id="3.40.50.300">
    <property type="entry name" value="P-loop containing nucleotide triphosphate hydrolases"/>
    <property type="match status" value="1"/>
</dbReference>
<keyword evidence="2" id="KW-0347">Helicase</keyword>
<proteinExistence type="predicted"/>
<evidence type="ECO:0000313" key="3">
    <source>
        <dbReference type="Proteomes" id="UP000185934"/>
    </source>
</evidence>
<keyword evidence="3" id="KW-1185">Reference proteome</keyword>
<feature type="domain" description="ATPase AAA-type core" evidence="1">
    <location>
        <begin position="121"/>
        <end position="238"/>
    </location>
</feature>
<dbReference type="AlphaFoldDB" id="A0A1P8F993"/>
<dbReference type="Proteomes" id="UP000185934">
    <property type="component" value="Chromosome"/>
</dbReference>
<dbReference type="OrthoDB" id="165859at2"/>
<dbReference type="InterPro" id="IPR003959">
    <property type="entry name" value="ATPase_AAA_core"/>
</dbReference>
<keyword evidence="2" id="KW-0067">ATP-binding</keyword>
<dbReference type="EMBL" id="CP018258">
    <property type="protein sequence ID" value="APV45034.1"/>
    <property type="molecule type" value="Genomic_DNA"/>
</dbReference>
<dbReference type="RefSeq" id="WP_076004629.1">
    <property type="nucleotide sequence ID" value="NZ_CP018258.1"/>
</dbReference>
<keyword evidence="2" id="KW-0547">Nucleotide-binding</keyword>
<dbReference type="SUPFAM" id="SSF52540">
    <property type="entry name" value="P-loop containing nucleoside triphosphate hydrolases"/>
    <property type="match status" value="1"/>
</dbReference>
<dbReference type="GO" id="GO:0016887">
    <property type="term" value="F:ATP hydrolysis activity"/>
    <property type="evidence" value="ECO:0007669"/>
    <property type="project" value="InterPro"/>
</dbReference>